<proteinExistence type="predicted"/>
<comment type="caution">
    <text evidence="1">The sequence shown here is derived from an EMBL/GenBank/DDBJ whole genome shotgun (WGS) entry which is preliminary data.</text>
</comment>
<evidence type="ECO:0000313" key="2">
    <source>
        <dbReference type="Proteomes" id="UP000460435"/>
    </source>
</evidence>
<reference evidence="1 2" key="1">
    <citation type="submission" date="2019-11" db="EMBL/GenBank/DDBJ databases">
        <authorList>
            <person name="Li X.-J."/>
            <person name="Feng X.-M."/>
        </authorList>
    </citation>
    <scope>NUCLEOTIDE SEQUENCE [LARGE SCALE GENOMIC DNA]</scope>
    <source>
        <strain evidence="1 2">XMNu-373</strain>
    </source>
</reference>
<dbReference type="Proteomes" id="UP000460435">
    <property type="component" value="Unassembled WGS sequence"/>
</dbReference>
<name>A0A7K3M1C7_9ACTN</name>
<dbReference type="InterPro" id="IPR009003">
    <property type="entry name" value="Peptidase_S1_PA"/>
</dbReference>
<dbReference type="Gene3D" id="2.40.10.10">
    <property type="entry name" value="Trypsin-like serine proteases"/>
    <property type="match status" value="1"/>
</dbReference>
<dbReference type="AlphaFoldDB" id="A0A7K3M1C7"/>
<dbReference type="EMBL" id="WLZY01000002">
    <property type="protein sequence ID" value="NDL57105.1"/>
    <property type="molecule type" value="Genomic_DNA"/>
</dbReference>
<evidence type="ECO:0000313" key="1">
    <source>
        <dbReference type="EMBL" id="NDL57105.1"/>
    </source>
</evidence>
<dbReference type="RefSeq" id="WP_162449781.1">
    <property type="nucleotide sequence ID" value="NZ_WLZY01000002.1"/>
</dbReference>
<accession>A0A7K3M1C7</accession>
<dbReference type="InterPro" id="IPR043504">
    <property type="entry name" value="Peptidase_S1_PA_chymotrypsin"/>
</dbReference>
<keyword evidence="2" id="KW-1185">Reference proteome</keyword>
<dbReference type="SUPFAM" id="SSF50494">
    <property type="entry name" value="Trypsin-like serine proteases"/>
    <property type="match status" value="1"/>
</dbReference>
<evidence type="ECO:0008006" key="3">
    <source>
        <dbReference type="Google" id="ProtNLM"/>
    </source>
</evidence>
<sequence length="328" mass="34228">MRIDDARVLKDQLLVEARTELVPADVRPVAVAVGICPLGGDEYGLAVRHSAESAAVRPFLDRARELAGGACDVRYVGGIYSLSWNADDLQKRARPLRPGVSIAHHDVTAGTLGAFVVPRDDPDDDRIQVLSNNHVLANSDHGLAGDVVLQPGPADDGTDPADRVGVLDRIAPLQRDASNVVDAATARLDDGVEIDDVYPSGAIITWSDIVASSEVEKVGRTTGRTAGRVSAFEVDGLVIQFPDGPLEFHGQIEVAGDASGPFSAGGDSGSLVYQPAQLDALGLLFAGSEQGGPGGFGLTYCNPIGAVLDALGVRLAGSVDDSRDRRPL</sequence>
<organism evidence="1 2">
    <name type="scientific">Phytoactinopolyspora mesophila</name>
    <dbReference type="NCBI Taxonomy" id="2650750"/>
    <lineage>
        <taxon>Bacteria</taxon>
        <taxon>Bacillati</taxon>
        <taxon>Actinomycetota</taxon>
        <taxon>Actinomycetes</taxon>
        <taxon>Jiangellales</taxon>
        <taxon>Jiangellaceae</taxon>
        <taxon>Phytoactinopolyspora</taxon>
    </lineage>
</organism>
<protein>
    <recommendedName>
        <fullName evidence="3">Trypsin-like serine protease</fullName>
    </recommendedName>
</protein>
<gene>
    <name evidence="1" type="ORF">F7O44_08490</name>
</gene>